<keyword evidence="5 9" id="KW-1133">Transmembrane helix</keyword>
<feature type="transmembrane region" description="Helical" evidence="9">
    <location>
        <begin position="387"/>
        <end position="410"/>
    </location>
</feature>
<evidence type="ECO:0000256" key="1">
    <source>
        <dbReference type="ARBA" id="ARBA00004141"/>
    </source>
</evidence>
<keyword evidence="3 7" id="KW-0813">Transport</keyword>
<evidence type="ECO:0000256" key="2">
    <source>
        <dbReference type="ARBA" id="ARBA00010992"/>
    </source>
</evidence>
<dbReference type="InterPro" id="IPR005828">
    <property type="entry name" value="MFS_sugar_transport-like"/>
</dbReference>
<dbReference type="PANTHER" id="PTHR48022">
    <property type="entry name" value="PLASTIDIC GLUCOSE TRANSPORTER 4"/>
    <property type="match status" value="1"/>
</dbReference>
<comment type="similarity">
    <text evidence="2 7">Belongs to the major facilitator superfamily. Sugar transporter (TC 2.A.1.1) family.</text>
</comment>
<dbReference type="AlphaFoldDB" id="A0A443HYM3"/>
<reference evidence="11 12" key="1">
    <citation type="journal article" date="2018" name="Front. Microbiol.">
        <title>Genomic and genetic insights into a cosmopolitan fungus, Paecilomyces variotii (Eurotiales).</title>
        <authorList>
            <person name="Urquhart A.S."/>
            <person name="Mondo S.J."/>
            <person name="Makela M.R."/>
            <person name="Hane J.K."/>
            <person name="Wiebenga A."/>
            <person name="He G."/>
            <person name="Mihaltcheva S."/>
            <person name="Pangilinan J."/>
            <person name="Lipzen A."/>
            <person name="Barry K."/>
            <person name="de Vries R.P."/>
            <person name="Grigoriev I.V."/>
            <person name="Idnurm A."/>
        </authorList>
    </citation>
    <scope>NUCLEOTIDE SEQUENCE [LARGE SCALE GENOMIC DNA]</scope>
    <source>
        <strain evidence="11 12">CBS 101075</strain>
    </source>
</reference>
<dbReference type="GeneID" id="39597164"/>
<comment type="caution">
    <text evidence="11">The sequence shown here is derived from an EMBL/GenBank/DDBJ whole genome shotgun (WGS) entry which is preliminary data.</text>
</comment>
<feature type="compositionally biased region" description="Polar residues" evidence="8">
    <location>
        <begin position="506"/>
        <end position="516"/>
    </location>
</feature>
<feature type="domain" description="Major facilitator superfamily (MFS) profile" evidence="10">
    <location>
        <begin position="21"/>
        <end position="477"/>
    </location>
</feature>
<feature type="transmembrane region" description="Helical" evidence="9">
    <location>
        <begin position="455"/>
        <end position="474"/>
    </location>
</feature>
<dbReference type="Gene3D" id="1.20.1250.20">
    <property type="entry name" value="MFS general substrate transporter like domains"/>
    <property type="match status" value="1"/>
</dbReference>
<evidence type="ECO:0000256" key="3">
    <source>
        <dbReference type="ARBA" id="ARBA00022448"/>
    </source>
</evidence>
<dbReference type="RefSeq" id="XP_028486486.1">
    <property type="nucleotide sequence ID" value="XM_028627887.1"/>
</dbReference>
<name>A0A443HYM3_BYSSP</name>
<feature type="transmembrane region" description="Helical" evidence="9">
    <location>
        <begin position="130"/>
        <end position="147"/>
    </location>
</feature>
<keyword evidence="4 9" id="KW-0812">Transmembrane</keyword>
<feature type="transmembrane region" description="Helical" evidence="9">
    <location>
        <begin position="286"/>
        <end position="308"/>
    </location>
</feature>
<dbReference type="GO" id="GO:0016020">
    <property type="term" value="C:membrane"/>
    <property type="evidence" value="ECO:0007669"/>
    <property type="project" value="UniProtKB-SubCell"/>
</dbReference>
<dbReference type="Proteomes" id="UP000283841">
    <property type="component" value="Unassembled WGS sequence"/>
</dbReference>
<keyword evidence="12" id="KW-1185">Reference proteome</keyword>
<dbReference type="PANTHER" id="PTHR48022:SF43">
    <property type="entry name" value="QUINATE TRANSPORTER, PUTATIVE (AFU_ORTHOLOGUE AFUA_1G16230)-RELATED"/>
    <property type="match status" value="1"/>
</dbReference>
<evidence type="ECO:0000256" key="7">
    <source>
        <dbReference type="RuleBase" id="RU003346"/>
    </source>
</evidence>
<evidence type="ECO:0000256" key="5">
    <source>
        <dbReference type="ARBA" id="ARBA00022989"/>
    </source>
</evidence>
<dbReference type="NCBIfam" id="TIGR00879">
    <property type="entry name" value="SP"/>
    <property type="match status" value="1"/>
</dbReference>
<feature type="transmembrane region" description="Helical" evidence="9">
    <location>
        <begin position="159"/>
        <end position="181"/>
    </location>
</feature>
<gene>
    <name evidence="11" type="ORF">C8Q69DRAFT_400481</name>
</gene>
<evidence type="ECO:0000256" key="9">
    <source>
        <dbReference type="SAM" id="Phobius"/>
    </source>
</evidence>
<evidence type="ECO:0000259" key="10">
    <source>
        <dbReference type="PROSITE" id="PS50850"/>
    </source>
</evidence>
<feature type="transmembrane region" description="Helical" evidence="9">
    <location>
        <begin position="328"/>
        <end position="346"/>
    </location>
</feature>
<dbReference type="InterPro" id="IPR003663">
    <property type="entry name" value="Sugar/inositol_transpt"/>
</dbReference>
<accession>A0A443HYM3</accession>
<dbReference type="PROSITE" id="PS50850">
    <property type="entry name" value="MFS"/>
    <property type="match status" value="1"/>
</dbReference>
<evidence type="ECO:0000256" key="8">
    <source>
        <dbReference type="SAM" id="MobiDB-lite"/>
    </source>
</evidence>
<dbReference type="Pfam" id="PF00083">
    <property type="entry name" value="Sugar_tr"/>
    <property type="match status" value="1"/>
</dbReference>
<proteinExistence type="inferred from homology"/>
<feature type="transmembrane region" description="Helical" evidence="9">
    <location>
        <begin position="16"/>
        <end position="34"/>
    </location>
</feature>
<dbReference type="SUPFAM" id="SSF103473">
    <property type="entry name" value="MFS general substrate transporter"/>
    <property type="match status" value="1"/>
</dbReference>
<feature type="transmembrane region" description="Helical" evidence="9">
    <location>
        <begin position="73"/>
        <end position="91"/>
    </location>
</feature>
<dbReference type="PRINTS" id="PR00171">
    <property type="entry name" value="SUGRTRNSPORT"/>
</dbReference>
<protein>
    <submittedName>
        <fullName evidence="11">MFS quinate transporter</fullName>
    </submittedName>
</protein>
<feature type="transmembrane region" description="Helical" evidence="9">
    <location>
        <begin position="193"/>
        <end position="213"/>
    </location>
</feature>
<evidence type="ECO:0000256" key="4">
    <source>
        <dbReference type="ARBA" id="ARBA00022692"/>
    </source>
</evidence>
<dbReference type="InterPro" id="IPR036259">
    <property type="entry name" value="MFS_trans_sf"/>
</dbReference>
<dbReference type="InterPro" id="IPR020846">
    <property type="entry name" value="MFS_dom"/>
</dbReference>
<dbReference type="VEuPathDB" id="FungiDB:C8Q69DRAFT_400481"/>
<feature type="transmembrane region" description="Helical" evidence="9">
    <location>
        <begin position="422"/>
        <end position="443"/>
    </location>
</feature>
<comment type="subcellular location">
    <subcellularLocation>
        <location evidence="1">Membrane</location>
        <topology evidence="1">Multi-pass membrane protein</topology>
    </subcellularLocation>
</comment>
<organism evidence="11 12">
    <name type="scientific">Byssochlamys spectabilis</name>
    <name type="common">Paecilomyces variotii</name>
    <dbReference type="NCBI Taxonomy" id="264951"/>
    <lineage>
        <taxon>Eukaryota</taxon>
        <taxon>Fungi</taxon>
        <taxon>Dikarya</taxon>
        <taxon>Ascomycota</taxon>
        <taxon>Pezizomycotina</taxon>
        <taxon>Eurotiomycetes</taxon>
        <taxon>Eurotiomycetidae</taxon>
        <taxon>Eurotiales</taxon>
        <taxon>Thermoascaceae</taxon>
        <taxon>Paecilomyces</taxon>
    </lineage>
</organism>
<feature type="transmembrane region" description="Helical" evidence="9">
    <location>
        <begin position="103"/>
        <end position="124"/>
    </location>
</feature>
<dbReference type="InterPro" id="IPR050360">
    <property type="entry name" value="MFS_Sugar_Transporters"/>
</dbReference>
<sequence>MGLEVFADKSRWTTNLYYAAVVVIIACGCMPKGYDEGGFSASVSLESFVKDYNLVKSHWTHDPTGLANRKANITSFMVLGAAFGCLLTLNLTDRLGRLRTWQLGVIVWATGLFVQIFSSGIYGLILFARIWSGLGAGALTVVAPIYLSEVSPARTRGVAVSMTMVMLLAILALGFFINYAAEKHMAPTRTQYRLVQAIPLIPVGFCFIASFFLTETPRYLASKGRHQEAREALARLRGTTTSDPSIDAELAEIETQIRARAADLAGASTWQLFLETQSSSNYRQRFWLVMTMQTIAQWTGGNGITYYVPQIFEYAGVSGSEQSLISSGAYGIVKLVFTMAFTWGLIDLLGRRRCFLCGLTLQLAAHIYMGAYMGIPGSSNNKSASDAAIASVFVYAVGWSIGLCTIPYLYGTEVFPTRIRNVSYAISMALHWFFQFAVVRVTPNMFVSLHVWGAYLFWAIICFLGIIILGIWAPETKGVPMERMGELFDGPWYLRWRASIKTLDESSQSQTASFRSGTREEDTKQPALNDVPV</sequence>
<keyword evidence="6 9" id="KW-0472">Membrane</keyword>
<feature type="transmembrane region" description="Helical" evidence="9">
    <location>
        <begin position="353"/>
        <end position="375"/>
    </location>
</feature>
<evidence type="ECO:0000256" key="6">
    <source>
        <dbReference type="ARBA" id="ARBA00023136"/>
    </source>
</evidence>
<evidence type="ECO:0000313" key="11">
    <source>
        <dbReference type="EMBL" id="RWQ96841.1"/>
    </source>
</evidence>
<dbReference type="GO" id="GO:0005351">
    <property type="term" value="F:carbohydrate:proton symporter activity"/>
    <property type="evidence" value="ECO:0007669"/>
    <property type="project" value="TreeGrafter"/>
</dbReference>
<evidence type="ECO:0000313" key="12">
    <source>
        <dbReference type="Proteomes" id="UP000283841"/>
    </source>
</evidence>
<feature type="region of interest" description="Disordered" evidence="8">
    <location>
        <begin position="506"/>
        <end position="533"/>
    </location>
</feature>
<dbReference type="EMBL" id="RCNU01000003">
    <property type="protein sequence ID" value="RWQ96841.1"/>
    <property type="molecule type" value="Genomic_DNA"/>
</dbReference>